<sequence>MVAAAVGLVATAGPAPTVAAAGAAAVAARPDAVVSSLGWPLISRYRASVCTQTSRQEMIDSLFKPEGKDDNGLIRDGVSEGQFNQVLNIELAQIVEACKFLDETWFPNITVIVAQKNHHTRFFLPKGQDTFNVPPGTVVDSGICHPINYDFYMCAHAGGIGTTRPTHYHVLHDEIGFSPDELQELTHSLSYVYQRSTSAISVVAPVYYAHLAAAQVRQFVRLEDMSGETASSAGGTATPPPELPRLHEKVRSSMFFC</sequence>
<dbReference type="InterPro" id="IPR012337">
    <property type="entry name" value="RNaseH-like_sf"/>
</dbReference>
<keyword evidence="3" id="KW-1185">Reference proteome</keyword>
<dbReference type="Pfam" id="PF02171">
    <property type="entry name" value="Piwi"/>
    <property type="match status" value="1"/>
</dbReference>
<organism evidence="2 3">
    <name type="scientific">Eleusine coracana subsp. coracana</name>
    <dbReference type="NCBI Taxonomy" id="191504"/>
    <lineage>
        <taxon>Eukaryota</taxon>
        <taxon>Viridiplantae</taxon>
        <taxon>Streptophyta</taxon>
        <taxon>Embryophyta</taxon>
        <taxon>Tracheophyta</taxon>
        <taxon>Spermatophyta</taxon>
        <taxon>Magnoliopsida</taxon>
        <taxon>Liliopsida</taxon>
        <taxon>Poales</taxon>
        <taxon>Poaceae</taxon>
        <taxon>PACMAD clade</taxon>
        <taxon>Chloridoideae</taxon>
        <taxon>Cynodonteae</taxon>
        <taxon>Eleusininae</taxon>
        <taxon>Eleusine</taxon>
    </lineage>
</organism>
<dbReference type="EMBL" id="BQKI01000002">
    <property type="protein sequence ID" value="GJM88442.1"/>
    <property type="molecule type" value="Genomic_DNA"/>
</dbReference>
<dbReference type="InterPro" id="IPR003165">
    <property type="entry name" value="Piwi"/>
</dbReference>
<dbReference type="GO" id="GO:0003676">
    <property type="term" value="F:nucleic acid binding"/>
    <property type="evidence" value="ECO:0007669"/>
    <property type="project" value="InterPro"/>
</dbReference>
<accession>A0AAV5BR63</accession>
<dbReference type="Proteomes" id="UP001054889">
    <property type="component" value="Unassembled WGS sequence"/>
</dbReference>
<evidence type="ECO:0000259" key="1">
    <source>
        <dbReference type="PROSITE" id="PS50822"/>
    </source>
</evidence>
<evidence type="ECO:0000313" key="2">
    <source>
        <dbReference type="EMBL" id="GJM88442.1"/>
    </source>
</evidence>
<dbReference type="PROSITE" id="PS50822">
    <property type="entry name" value="PIWI"/>
    <property type="match status" value="1"/>
</dbReference>
<dbReference type="SMART" id="SM00950">
    <property type="entry name" value="Piwi"/>
    <property type="match status" value="1"/>
</dbReference>
<dbReference type="AlphaFoldDB" id="A0AAV5BR63"/>
<proteinExistence type="predicted"/>
<reference evidence="2" key="1">
    <citation type="journal article" date="2018" name="DNA Res.">
        <title>Multiple hybrid de novo genome assembly of finger millet, an orphan allotetraploid crop.</title>
        <authorList>
            <person name="Hatakeyama M."/>
            <person name="Aluri S."/>
            <person name="Balachadran M.T."/>
            <person name="Sivarajan S.R."/>
            <person name="Patrignani A."/>
            <person name="Gruter S."/>
            <person name="Poveda L."/>
            <person name="Shimizu-Inatsugi R."/>
            <person name="Baeten J."/>
            <person name="Francoijs K.J."/>
            <person name="Nataraja K.N."/>
            <person name="Reddy Y.A.N."/>
            <person name="Phadnis S."/>
            <person name="Ravikumar R.L."/>
            <person name="Schlapbach R."/>
            <person name="Sreeman S.M."/>
            <person name="Shimizu K.K."/>
        </authorList>
    </citation>
    <scope>NUCLEOTIDE SEQUENCE</scope>
</reference>
<dbReference type="PANTHER" id="PTHR22891">
    <property type="entry name" value="EUKARYOTIC TRANSLATION INITIATION FACTOR 2C"/>
    <property type="match status" value="1"/>
</dbReference>
<dbReference type="SUPFAM" id="SSF53098">
    <property type="entry name" value="Ribonuclease H-like"/>
    <property type="match status" value="1"/>
</dbReference>
<feature type="domain" description="Piwi" evidence="1">
    <location>
        <begin position="73"/>
        <end position="221"/>
    </location>
</feature>
<gene>
    <name evidence="2" type="primary">ga04502</name>
    <name evidence="2" type="ORF">PR202_ga04502</name>
</gene>
<evidence type="ECO:0000313" key="3">
    <source>
        <dbReference type="Proteomes" id="UP001054889"/>
    </source>
</evidence>
<name>A0AAV5BR63_ELECO</name>
<comment type="caution">
    <text evidence="2">The sequence shown here is derived from an EMBL/GenBank/DDBJ whole genome shotgun (WGS) entry which is preliminary data.</text>
</comment>
<dbReference type="InterPro" id="IPR036397">
    <property type="entry name" value="RNaseH_sf"/>
</dbReference>
<reference evidence="2" key="2">
    <citation type="submission" date="2021-12" db="EMBL/GenBank/DDBJ databases">
        <title>Resequencing data analysis of finger millet.</title>
        <authorList>
            <person name="Hatakeyama M."/>
            <person name="Aluri S."/>
            <person name="Balachadran M.T."/>
            <person name="Sivarajan S.R."/>
            <person name="Poveda L."/>
            <person name="Shimizu-Inatsugi R."/>
            <person name="Schlapbach R."/>
            <person name="Sreeman S.M."/>
            <person name="Shimizu K.K."/>
        </authorList>
    </citation>
    <scope>NUCLEOTIDE SEQUENCE</scope>
</reference>
<protein>
    <recommendedName>
        <fullName evidence="1">Piwi domain-containing protein</fullName>
    </recommendedName>
</protein>
<dbReference type="Gene3D" id="3.30.420.10">
    <property type="entry name" value="Ribonuclease H-like superfamily/Ribonuclease H"/>
    <property type="match status" value="1"/>
</dbReference>